<dbReference type="AlphaFoldDB" id="A0A550CSY7"/>
<dbReference type="GO" id="GO:0004672">
    <property type="term" value="F:protein kinase activity"/>
    <property type="evidence" value="ECO:0007669"/>
    <property type="project" value="InterPro"/>
</dbReference>
<evidence type="ECO:0000313" key="7">
    <source>
        <dbReference type="EMBL" id="TRM67899.1"/>
    </source>
</evidence>
<feature type="region of interest" description="Disordered" evidence="5">
    <location>
        <begin position="464"/>
        <end position="546"/>
    </location>
</feature>
<organism evidence="7 8">
    <name type="scientific">Schizophyllum amplum</name>
    <dbReference type="NCBI Taxonomy" id="97359"/>
    <lineage>
        <taxon>Eukaryota</taxon>
        <taxon>Fungi</taxon>
        <taxon>Dikarya</taxon>
        <taxon>Basidiomycota</taxon>
        <taxon>Agaricomycotina</taxon>
        <taxon>Agaricomycetes</taxon>
        <taxon>Agaricomycetidae</taxon>
        <taxon>Agaricales</taxon>
        <taxon>Schizophyllaceae</taxon>
        <taxon>Schizophyllum</taxon>
    </lineage>
</organism>
<dbReference type="Pfam" id="PF00069">
    <property type="entry name" value="Pkinase"/>
    <property type="match status" value="2"/>
</dbReference>
<feature type="region of interest" description="Disordered" evidence="5">
    <location>
        <begin position="562"/>
        <end position="594"/>
    </location>
</feature>
<dbReference type="InterPro" id="IPR000719">
    <property type="entry name" value="Prot_kinase_dom"/>
</dbReference>
<evidence type="ECO:0000256" key="5">
    <source>
        <dbReference type="SAM" id="MobiDB-lite"/>
    </source>
</evidence>
<dbReference type="PROSITE" id="PS00108">
    <property type="entry name" value="PROTEIN_KINASE_ST"/>
    <property type="match status" value="1"/>
</dbReference>
<dbReference type="SUPFAM" id="SSF56112">
    <property type="entry name" value="Protein kinase-like (PK-like)"/>
    <property type="match status" value="1"/>
</dbReference>
<feature type="binding site" evidence="4">
    <location>
        <position position="81"/>
    </location>
    <ligand>
        <name>ATP</name>
        <dbReference type="ChEBI" id="CHEBI:30616"/>
    </ligand>
</feature>
<dbReference type="PANTHER" id="PTHR48014:SF21">
    <property type="entry name" value="SERINE_THREONINE-PROTEIN KINASE FRAY2"/>
    <property type="match status" value="1"/>
</dbReference>
<evidence type="ECO:0000259" key="6">
    <source>
        <dbReference type="PROSITE" id="PS50011"/>
    </source>
</evidence>
<sequence length="594" mass="64192">MPHNGGLGEPDLKSNAQSSSSGKKFIGAVEDEWMLYSDNPDDYTLGPAIGFGASSIVYQATYQPKGRPGTPRQPPVPVAFKVLDLDSLPPHSLALLQSETTLMSLSKHPNVLRVRGSWMDGHKLYIAMRLMNKGSAADVMRYGWPGGMEEEVVRCILRQALQGLNYLHINGFIHRDIKAANLLMDDDGTVLLGDLGVAANLAEDTYSPTAPTKAHSISAATAVAERRPHNSEGEGKHVLFDHATAPNARPKIGKRKSFVGTPCWMAPEIIKGQQYDSAADIWSFGITALELTQGRPPRSREATQKVLLRTIQEDSPTLDRDNGVHKYTRALKDIIDSCLVKDPSKRPTAEQLLQTPFFKNAKKKSYLVNTILKDLPPLAQRQERRATNRHQTMRSIDSWDFSTTVHSAIGSFRRHRSEDSPTVEAVIELGEAASPSPRSHSRAVSFISIAPVHEIDETVAPAEDVVPEDTPPPHLPSSSSEPSLAGASDTPSQGSSPPSSVNISPSAGSVKRVDEGMTPSQEIANSYSTAAAAQKPPLSTSRSGLWQRLKSSARRSVSYNAAAAADEAAATEKGSRLTRRLTSGRGSGPPESTV</sequence>
<comment type="similarity">
    <text evidence="1">Belongs to the protein kinase superfamily. STE Ser/Thr protein kinase family. STE20 subfamily.</text>
</comment>
<dbReference type="InterPro" id="IPR047173">
    <property type="entry name" value="STRAD_A/B-like"/>
</dbReference>
<evidence type="ECO:0000313" key="8">
    <source>
        <dbReference type="Proteomes" id="UP000320762"/>
    </source>
</evidence>
<dbReference type="SMART" id="SM00220">
    <property type="entry name" value="S_TKc"/>
    <property type="match status" value="1"/>
</dbReference>
<name>A0A550CSY7_9AGAR</name>
<dbReference type="EMBL" id="VDMD01000002">
    <property type="protein sequence ID" value="TRM67899.1"/>
    <property type="molecule type" value="Genomic_DNA"/>
</dbReference>
<feature type="region of interest" description="Disordered" evidence="5">
    <location>
        <begin position="1"/>
        <end position="21"/>
    </location>
</feature>
<dbReference type="PROSITE" id="PS50011">
    <property type="entry name" value="PROTEIN_KINASE_DOM"/>
    <property type="match status" value="1"/>
</dbReference>
<dbReference type="InterPro" id="IPR017441">
    <property type="entry name" value="Protein_kinase_ATP_BS"/>
</dbReference>
<dbReference type="InterPro" id="IPR011009">
    <property type="entry name" value="Kinase-like_dom_sf"/>
</dbReference>
<evidence type="ECO:0000256" key="4">
    <source>
        <dbReference type="PROSITE-ProRule" id="PRU10141"/>
    </source>
</evidence>
<keyword evidence="3 4" id="KW-0067">ATP-binding</keyword>
<keyword evidence="2 4" id="KW-0547">Nucleotide-binding</keyword>
<comment type="caution">
    <text evidence="7">The sequence shown here is derived from an EMBL/GenBank/DDBJ whole genome shotgun (WGS) entry which is preliminary data.</text>
</comment>
<dbReference type="PANTHER" id="PTHR48014">
    <property type="entry name" value="SERINE/THREONINE-PROTEIN KINASE FRAY2"/>
    <property type="match status" value="1"/>
</dbReference>
<feature type="compositionally biased region" description="Low complexity" evidence="5">
    <location>
        <begin position="476"/>
        <end position="506"/>
    </location>
</feature>
<feature type="domain" description="Protein kinase" evidence="6">
    <location>
        <begin position="43"/>
        <end position="358"/>
    </location>
</feature>
<feature type="compositionally biased region" description="Polar residues" evidence="5">
    <location>
        <begin position="518"/>
        <end position="544"/>
    </location>
</feature>
<dbReference type="OrthoDB" id="248923at2759"/>
<dbReference type="Proteomes" id="UP000320762">
    <property type="component" value="Unassembled WGS sequence"/>
</dbReference>
<accession>A0A550CSY7</accession>
<evidence type="ECO:0000256" key="1">
    <source>
        <dbReference type="ARBA" id="ARBA00008874"/>
    </source>
</evidence>
<evidence type="ECO:0000256" key="2">
    <source>
        <dbReference type="ARBA" id="ARBA00022741"/>
    </source>
</evidence>
<protein>
    <submittedName>
        <fullName evidence="7">Kinase-like domain-containing protein</fullName>
    </submittedName>
</protein>
<dbReference type="InterPro" id="IPR008271">
    <property type="entry name" value="Ser/Thr_kinase_AS"/>
</dbReference>
<dbReference type="Gene3D" id="3.30.200.20">
    <property type="entry name" value="Phosphorylase Kinase, domain 1"/>
    <property type="match status" value="1"/>
</dbReference>
<dbReference type="Gene3D" id="1.10.510.10">
    <property type="entry name" value="Transferase(Phosphotransferase) domain 1"/>
    <property type="match status" value="1"/>
</dbReference>
<proteinExistence type="inferred from homology"/>
<dbReference type="GO" id="GO:0005524">
    <property type="term" value="F:ATP binding"/>
    <property type="evidence" value="ECO:0007669"/>
    <property type="project" value="UniProtKB-UniRule"/>
</dbReference>
<keyword evidence="7" id="KW-0808">Transferase</keyword>
<dbReference type="GO" id="GO:0043539">
    <property type="term" value="F:protein serine/threonine kinase activator activity"/>
    <property type="evidence" value="ECO:0007669"/>
    <property type="project" value="InterPro"/>
</dbReference>
<gene>
    <name evidence="7" type="ORF">BD626DRAFT_450010</name>
</gene>
<dbReference type="PROSITE" id="PS00107">
    <property type="entry name" value="PROTEIN_KINASE_ATP"/>
    <property type="match status" value="1"/>
</dbReference>
<keyword evidence="7" id="KW-0418">Kinase</keyword>
<dbReference type="STRING" id="97359.A0A550CSY7"/>
<evidence type="ECO:0000256" key="3">
    <source>
        <dbReference type="ARBA" id="ARBA00022840"/>
    </source>
</evidence>
<keyword evidence="8" id="KW-1185">Reference proteome</keyword>
<reference evidence="7 8" key="1">
    <citation type="journal article" date="2019" name="New Phytol.">
        <title>Comparative genomics reveals unique wood-decay strategies and fruiting body development in the Schizophyllaceae.</title>
        <authorList>
            <person name="Almasi E."/>
            <person name="Sahu N."/>
            <person name="Krizsan K."/>
            <person name="Balint B."/>
            <person name="Kovacs G.M."/>
            <person name="Kiss B."/>
            <person name="Cseklye J."/>
            <person name="Drula E."/>
            <person name="Henrissat B."/>
            <person name="Nagy I."/>
            <person name="Chovatia M."/>
            <person name="Adam C."/>
            <person name="LaButti K."/>
            <person name="Lipzen A."/>
            <person name="Riley R."/>
            <person name="Grigoriev I.V."/>
            <person name="Nagy L.G."/>
        </authorList>
    </citation>
    <scope>NUCLEOTIDE SEQUENCE [LARGE SCALE GENOMIC DNA]</scope>
    <source>
        <strain evidence="7 8">NL-1724</strain>
    </source>
</reference>